<reference evidence="2 3" key="1">
    <citation type="submission" date="2018-07" db="EMBL/GenBank/DDBJ databases">
        <title>Oceanihabitans testaceum sp. nov., isolated from marine sediment.</title>
        <authorList>
            <person name="Li C.-M."/>
        </authorList>
    </citation>
    <scope>NUCLEOTIDE SEQUENCE [LARGE SCALE GENOMIC DNA]</scope>
    <source>
        <strain evidence="2 3">S9-10</strain>
    </source>
</reference>
<comment type="caution">
    <text evidence="2">The sequence shown here is derived from an EMBL/GenBank/DDBJ whole genome shotgun (WGS) entry which is preliminary data.</text>
</comment>
<proteinExistence type="predicted"/>
<dbReference type="SUPFAM" id="SSF53756">
    <property type="entry name" value="UDP-Glycosyltransferase/glycogen phosphorylase"/>
    <property type="match status" value="1"/>
</dbReference>
<dbReference type="OrthoDB" id="596635at2"/>
<keyword evidence="2" id="KW-0808">Transferase</keyword>
<dbReference type="Pfam" id="PF00534">
    <property type="entry name" value="Glycos_transf_1"/>
    <property type="match status" value="1"/>
</dbReference>
<dbReference type="EMBL" id="QPIG01000003">
    <property type="protein sequence ID" value="RCU57104.1"/>
    <property type="molecule type" value="Genomic_DNA"/>
</dbReference>
<dbReference type="PANTHER" id="PTHR12526">
    <property type="entry name" value="GLYCOSYLTRANSFERASE"/>
    <property type="match status" value="1"/>
</dbReference>
<dbReference type="GO" id="GO:0016757">
    <property type="term" value="F:glycosyltransferase activity"/>
    <property type="evidence" value="ECO:0007669"/>
    <property type="project" value="InterPro"/>
</dbReference>
<protein>
    <submittedName>
        <fullName evidence="2">Glycosyltransferase</fullName>
    </submittedName>
</protein>
<dbReference type="InterPro" id="IPR001296">
    <property type="entry name" value="Glyco_trans_1"/>
</dbReference>
<dbReference type="CDD" id="cd03801">
    <property type="entry name" value="GT4_PimA-like"/>
    <property type="match status" value="1"/>
</dbReference>
<evidence type="ECO:0000313" key="3">
    <source>
        <dbReference type="Proteomes" id="UP000252249"/>
    </source>
</evidence>
<sequence>MKQPLNIIIFDGSFKTTAFINRLVKGLGVRHAVYILGFNEELNHKIKGVQYVALGSNQSKVRFVKTTLGYALQSGSVQKIALTIKNLFQGNKKQLQEQNLRFVLNSIQPDIIHLQWPSVISWFEETLREQNTPVVLSQRGFHNNVRPFVEPENFTYLKHWYPKIAGFHSVSKDLINNGDKIWASPSKLNRVVYTGLPLSDFSFSSPYNLAQPLKLLSVGRTHWKKGYDYALQTCCILKERKVPFHYSIVGGAGDEELQFLIADLGLENEVSLIGRLPQKEVFRRMHEASLLLMPSVEEGLPNVVVEAMALGLPVLSTDCGGVPELIADGVTGWVVPVRDAEAMADGVIRFKGLPQEDIEAVRVAARKKVELQHSEEGMVAAMECLYFETLSSFSHLKRTK</sequence>
<accession>A0A368P4U0</accession>
<name>A0A368P4U0_9FLAO</name>
<feature type="domain" description="Glycosyl transferase family 1" evidence="1">
    <location>
        <begin position="212"/>
        <end position="354"/>
    </location>
</feature>
<dbReference type="Proteomes" id="UP000252249">
    <property type="component" value="Unassembled WGS sequence"/>
</dbReference>
<evidence type="ECO:0000313" key="2">
    <source>
        <dbReference type="EMBL" id="RCU57104.1"/>
    </source>
</evidence>
<dbReference type="Gene3D" id="3.40.50.2000">
    <property type="entry name" value="Glycogen Phosphorylase B"/>
    <property type="match status" value="2"/>
</dbReference>
<keyword evidence="3" id="KW-1185">Reference proteome</keyword>
<dbReference type="PANTHER" id="PTHR12526:SF630">
    <property type="entry name" value="GLYCOSYLTRANSFERASE"/>
    <property type="match status" value="1"/>
</dbReference>
<organism evidence="2 3">
    <name type="scientific">Oceanihabitans sediminis</name>
    <dbReference type="NCBI Taxonomy" id="1812012"/>
    <lineage>
        <taxon>Bacteria</taxon>
        <taxon>Pseudomonadati</taxon>
        <taxon>Bacteroidota</taxon>
        <taxon>Flavobacteriia</taxon>
        <taxon>Flavobacteriales</taxon>
        <taxon>Flavobacteriaceae</taxon>
        <taxon>Oceanihabitans</taxon>
    </lineage>
</organism>
<gene>
    <name evidence="2" type="ORF">DU428_09170</name>
</gene>
<evidence type="ECO:0000259" key="1">
    <source>
        <dbReference type="Pfam" id="PF00534"/>
    </source>
</evidence>
<dbReference type="AlphaFoldDB" id="A0A368P4U0"/>